<sequence>MTNNSKIRVRQSGFISPVTRRPIFRIEDQQGQVLRRISSARNPDEAVAHYWRSAGSDAKFGVAMPDQPSDASLRRRIAAARTGRVPGTAGRVAMRTHELALPELELPTQPDVNETLPEDIETSAPVRAAPTPKRRVLKPKPQPQAEDLFEPLQPKAAPEAIEPVEAEPTVAEAAQPKADLPEAEAIEPELAPASAVEEPGPEPIHEPEPEPEPEPDMSAPYHLDPQTVLLQQVDHRNLRPNDRTDSYLYHVTNRAEAKVALDNGLVVSAQDPVILTERPGVAYWLSVLAEDFDFILDGPADFVVLRMRRFAVETLLEPDPHASRSAGCACYLLTGGPAQDRQG</sequence>
<reference evidence="2 3" key="1">
    <citation type="journal article" date="2014" name="World J. Microbiol. Biotechnol.">
        <title>Biodiversity and physiological characteristics of Antarctic and Arctic lichens-associated bacteria.</title>
        <authorList>
            <person name="Lee Y.M."/>
            <person name="Kim E.H."/>
            <person name="Lee H.K."/>
            <person name="Hong S.G."/>
        </authorList>
    </citation>
    <scope>NUCLEOTIDE SEQUENCE [LARGE SCALE GENOMIC DNA]</scope>
    <source>
        <strain evidence="2 3">PAMC 26569</strain>
    </source>
</reference>
<evidence type="ECO:0000313" key="2">
    <source>
        <dbReference type="EMBL" id="QKE92229.1"/>
    </source>
</evidence>
<evidence type="ECO:0000256" key="1">
    <source>
        <dbReference type="SAM" id="MobiDB-lite"/>
    </source>
</evidence>
<proteinExistence type="predicted"/>
<accession>A0A6M8HUK8</accession>
<feature type="region of interest" description="Disordered" evidence="1">
    <location>
        <begin position="109"/>
        <end position="147"/>
    </location>
</feature>
<gene>
    <name evidence="2" type="ORF">HN018_21280</name>
</gene>
<dbReference type="RefSeq" id="WP_171836935.1">
    <property type="nucleotide sequence ID" value="NZ_CP053708.1"/>
</dbReference>
<dbReference type="Proteomes" id="UP000500767">
    <property type="component" value="Chromosome"/>
</dbReference>
<feature type="region of interest" description="Disordered" evidence="1">
    <location>
        <begin position="193"/>
        <end position="216"/>
    </location>
</feature>
<protein>
    <submittedName>
        <fullName evidence="2">Uncharacterized protein</fullName>
    </submittedName>
</protein>
<organism evidence="2 3">
    <name type="scientific">Lichenicola cladoniae</name>
    <dbReference type="NCBI Taxonomy" id="1484109"/>
    <lineage>
        <taxon>Bacteria</taxon>
        <taxon>Pseudomonadati</taxon>
        <taxon>Pseudomonadota</taxon>
        <taxon>Alphaproteobacteria</taxon>
        <taxon>Acetobacterales</taxon>
        <taxon>Acetobacteraceae</taxon>
        <taxon>Lichenicola</taxon>
    </lineage>
</organism>
<name>A0A6M8HUK8_9PROT</name>
<dbReference type="KEGG" id="lck:HN018_21280"/>
<evidence type="ECO:0000313" key="3">
    <source>
        <dbReference type="Proteomes" id="UP000500767"/>
    </source>
</evidence>
<keyword evidence="3" id="KW-1185">Reference proteome</keyword>
<dbReference type="AlphaFoldDB" id="A0A6M8HUK8"/>
<dbReference type="EMBL" id="CP053708">
    <property type="protein sequence ID" value="QKE92229.1"/>
    <property type="molecule type" value="Genomic_DNA"/>
</dbReference>